<dbReference type="Proteomes" id="UP001454036">
    <property type="component" value="Unassembled WGS sequence"/>
</dbReference>
<comment type="caution">
    <text evidence="1">The sequence shown here is derived from an EMBL/GenBank/DDBJ whole genome shotgun (WGS) entry which is preliminary data.</text>
</comment>
<accession>A0AAV3QJH3</accession>
<gene>
    <name evidence="1" type="ORF">LIER_18454</name>
</gene>
<sequence>MAGSSSKGKKEKTVFVAFLFLSAKHQTIFKNAFLHCSVFGGRSVALDVLKQFSFYSKIKTQKWFKLLALEDKVYPDLGFNKLLGISHSGVKIGLRNTHILFDKKEAHRLLGFSENQVALKSKDLSTEHKFLHYIEASSLVQRTRNYDKVTPMDLMVMYFILKEK</sequence>
<evidence type="ECO:0000313" key="2">
    <source>
        <dbReference type="Proteomes" id="UP001454036"/>
    </source>
</evidence>
<evidence type="ECO:0000313" key="1">
    <source>
        <dbReference type="EMBL" id="GAA0162342.1"/>
    </source>
</evidence>
<name>A0AAV3QJH3_LITER</name>
<organism evidence="1 2">
    <name type="scientific">Lithospermum erythrorhizon</name>
    <name type="common">Purple gromwell</name>
    <name type="synonym">Lithospermum officinale var. erythrorhizon</name>
    <dbReference type="NCBI Taxonomy" id="34254"/>
    <lineage>
        <taxon>Eukaryota</taxon>
        <taxon>Viridiplantae</taxon>
        <taxon>Streptophyta</taxon>
        <taxon>Embryophyta</taxon>
        <taxon>Tracheophyta</taxon>
        <taxon>Spermatophyta</taxon>
        <taxon>Magnoliopsida</taxon>
        <taxon>eudicotyledons</taxon>
        <taxon>Gunneridae</taxon>
        <taxon>Pentapetalae</taxon>
        <taxon>asterids</taxon>
        <taxon>lamiids</taxon>
        <taxon>Boraginales</taxon>
        <taxon>Boraginaceae</taxon>
        <taxon>Boraginoideae</taxon>
        <taxon>Lithospermeae</taxon>
        <taxon>Lithospermum</taxon>
    </lineage>
</organism>
<protein>
    <submittedName>
        <fullName evidence="1">Uncharacterized protein</fullName>
    </submittedName>
</protein>
<dbReference type="EMBL" id="BAABME010004429">
    <property type="protein sequence ID" value="GAA0162342.1"/>
    <property type="molecule type" value="Genomic_DNA"/>
</dbReference>
<keyword evidence="2" id="KW-1185">Reference proteome</keyword>
<reference evidence="1 2" key="1">
    <citation type="submission" date="2024-01" db="EMBL/GenBank/DDBJ databases">
        <title>The complete chloroplast genome sequence of Lithospermum erythrorhizon: insights into the phylogenetic relationship among Boraginaceae species and the maternal lineages of purple gromwells.</title>
        <authorList>
            <person name="Okada T."/>
            <person name="Watanabe K."/>
        </authorList>
    </citation>
    <scope>NUCLEOTIDE SEQUENCE [LARGE SCALE GENOMIC DNA]</scope>
</reference>
<proteinExistence type="predicted"/>
<dbReference type="AlphaFoldDB" id="A0AAV3QJH3"/>